<dbReference type="AlphaFoldDB" id="A0A409W2I2"/>
<feature type="compositionally biased region" description="Acidic residues" evidence="1">
    <location>
        <begin position="53"/>
        <end position="62"/>
    </location>
</feature>
<feature type="compositionally biased region" description="Basic and acidic residues" evidence="1">
    <location>
        <begin position="111"/>
        <end position="131"/>
    </location>
</feature>
<sequence>MTEASTSAIPTIEPERADDVLSKTPKIGPSADLGDSAATSIDNVSSDERKIDLEEEAIDPNDDLVPNSDLEDDQEDGANVTVEKDNFDFEEWEHRAPSFSNTSGNRQPTEAQKKEIERKAAAKKLLAEAKQRAGGSTSDSSSINTNSTRSSKR</sequence>
<accession>A0A409W2I2</accession>
<proteinExistence type="predicted"/>
<evidence type="ECO:0000313" key="2">
    <source>
        <dbReference type="EMBL" id="PPQ72729.1"/>
    </source>
</evidence>
<feature type="region of interest" description="Disordered" evidence="1">
    <location>
        <begin position="1"/>
        <end position="153"/>
    </location>
</feature>
<feature type="compositionally biased region" description="Polar residues" evidence="1">
    <location>
        <begin position="98"/>
        <end position="109"/>
    </location>
</feature>
<organism evidence="2 3">
    <name type="scientific">Panaeolus cyanescens</name>
    <dbReference type="NCBI Taxonomy" id="181874"/>
    <lineage>
        <taxon>Eukaryota</taxon>
        <taxon>Fungi</taxon>
        <taxon>Dikarya</taxon>
        <taxon>Basidiomycota</taxon>
        <taxon>Agaricomycotina</taxon>
        <taxon>Agaricomycetes</taxon>
        <taxon>Agaricomycetidae</taxon>
        <taxon>Agaricales</taxon>
        <taxon>Agaricineae</taxon>
        <taxon>Galeropsidaceae</taxon>
        <taxon>Panaeolus</taxon>
    </lineage>
</organism>
<evidence type="ECO:0000313" key="3">
    <source>
        <dbReference type="Proteomes" id="UP000284842"/>
    </source>
</evidence>
<dbReference type="InParanoid" id="A0A409W2I2"/>
<keyword evidence="3" id="KW-1185">Reference proteome</keyword>
<dbReference type="Proteomes" id="UP000284842">
    <property type="component" value="Unassembled WGS sequence"/>
</dbReference>
<gene>
    <name evidence="2" type="ORF">CVT24_012563</name>
</gene>
<protein>
    <submittedName>
        <fullName evidence="2">Uncharacterized protein</fullName>
    </submittedName>
</protein>
<feature type="compositionally biased region" description="Low complexity" evidence="1">
    <location>
        <begin position="132"/>
        <end position="153"/>
    </location>
</feature>
<evidence type="ECO:0000256" key="1">
    <source>
        <dbReference type="SAM" id="MobiDB-lite"/>
    </source>
</evidence>
<feature type="compositionally biased region" description="Basic and acidic residues" evidence="1">
    <location>
        <begin position="82"/>
        <end position="96"/>
    </location>
</feature>
<reference evidence="2 3" key="1">
    <citation type="journal article" date="2018" name="Evol. Lett.">
        <title>Horizontal gene cluster transfer increased hallucinogenic mushroom diversity.</title>
        <authorList>
            <person name="Reynolds H.T."/>
            <person name="Vijayakumar V."/>
            <person name="Gluck-Thaler E."/>
            <person name="Korotkin H.B."/>
            <person name="Matheny P.B."/>
            <person name="Slot J.C."/>
        </authorList>
    </citation>
    <scope>NUCLEOTIDE SEQUENCE [LARGE SCALE GENOMIC DNA]</scope>
    <source>
        <strain evidence="2 3">2629</strain>
    </source>
</reference>
<name>A0A409W2I2_9AGAR</name>
<dbReference type="EMBL" id="NHTK01005855">
    <property type="protein sequence ID" value="PPQ72729.1"/>
    <property type="molecule type" value="Genomic_DNA"/>
</dbReference>
<comment type="caution">
    <text evidence="2">The sequence shown here is derived from an EMBL/GenBank/DDBJ whole genome shotgun (WGS) entry which is preliminary data.</text>
</comment>